<dbReference type="RefSeq" id="WP_142452733.1">
    <property type="nucleotide sequence ID" value="NZ_FXTP01000001.1"/>
</dbReference>
<dbReference type="InterPro" id="IPR052534">
    <property type="entry name" value="Extracell_DNA_Util/SecSys_Comp"/>
</dbReference>
<dbReference type="Proteomes" id="UP000317557">
    <property type="component" value="Unassembled WGS sequence"/>
</dbReference>
<keyword evidence="4" id="KW-1185">Reference proteome</keyword>
<evidence type="ECO:0000256" key="2">
    <source>
        <dbReference type="SAM" id="Phobius"/>
    </source>
</evidence>
<keyword evidence="2" id="KW-0472">Membrane</keyword>
<evidence type="ECO:0000313" key="3">
    <source>
        <dbReference type="EMBL" id="SMO35469.1"/>
    </source>
</evidence>
<keyword evidence="2" id="KW-0812">Transmembrane</keyword>
<keyword evidence="2" id="KW-1133">Transmembrane helix</keyword>
<evidence type="ECO:0000256" key="1">
    <source>
        <dbReference type="SAM" id="Coils"/>
    </source>
</evidence>
<organism evidence="3 4">
    <name type="scientific">Gracilimonas mengyeensis</name>
    <dbReference type="NCBI Taxonomy" id="1302730"/>
    <lineage>
        <taxon>Bacteria</taxon>
        <taxon>Pseudomonadati</taxon>
        <taxon>Balneolota</taxon>
        <taxon>Balneolia</taxon>
        <taxon>Balneolales</taxon>
        <taxon>Balneolaceae</taxon>
        <taxon>Gracilimonas</taxon>
    </lineage>
</organism>
<feature type="coiled-coil region" evidence="1">
    <location>
        <begin position="420"/>
        <end position="471"/>
    </location>
</feature>
<dbReference type="PANTHER" id="PTHR40278">
    <property type="entry name" value="DNA UTILIZATION PROTEIN HOFN"/>
    <property type="match status" value="1"/>
</dbReference>
<dbReference type="AlphaFoldDB" id="A0A521AKX3"/>
<dbReference type="EMBL" id="FXTP01000001">
    <property type="protein sequence ID" value="SMO35469.1"/>
    <property type="molecule type" value="Genomic_DNA"/>
</dbReference>
<accession>A0A521AKX3</accession>
<reference evidence="3 4" key="1">
    <citation type="submission" date="2017-05" db="EMBL/GenBank/DDBJ databases">
        <authorList>
            <person name="Varghese N."/>
            <person name="Submissions S."/>
        </authorList>
    </citation>
    <scope>NUCLEOTIDE SEQUENCE [LARGE SCALE GENOMIC DNA]</scope>
    <source>
        <strain evidence="3 4">DSM 21985</strain>
    </source>
</reference>
<feature type="transmembrane region" description="Helical" evidence="2">
    <location>
        <begin position="400"/>
        <end position="420"/>
    </location>
</feature>
<proteinExistence type="predicted"/>
<keyword evidence="1" id="KW-0175">Coiled coil</keyword>
<dbReference type="OrthoDB" id="9764682at2"/>
<dbReference type="PANTHER" id="PTHR40278:SF1">
    <property type="entry name" value="DNA UTILIZATION PROTEIN HOFN"/>
    <property type="match status" value="1"/>
</dbReference>
<sequence>MISGKTYTGLVVDGDALKVAMVKVTGKKLTLVGIDKVRLVENLKEEGMPATIDEDGGIFDSVDDPVDSSEIFGFETEEEVEDADDELKLEEVDDDIDDLGFDDLEDSDQIVDSDMVDETETPASNELLLYNLFSLIDAKRINLGLSIPAGQTIFQILKDSNFSKTKRKDLEVIVNDRLEALHGVPKAEDYYSYSVADDGTLLLTSIDEEPGILNLVNNTLEIYRGKLFVEDVVPDEVALVGLVRANYELEETTITGVIQFGEKKTRIIFMKGEQLWIVSPIITEGIKDQRFLSTVFSKILFQLDTGEVPNLDRLILCNNSLGEKAVTFFEDRFQDVEITEFEFSDEIFDAEGINKSSLPAFTTAIGAAWAASGFQHNKFPDISFLPDYVQERQKIFKLQWHGILLLLLILLTPIVSNHFYTQNAAEINRLETDISQLNAQIESLEPTVQEYNRISSELEQIQAQLQLLSELSQGTLRWSTNLDLINNGVDDVNMVWLTSMNQSDGGVEINGIATRRSAIADVAEIFDRATLLNVSTSEIREQDVYNFRYQIQDFFDTEDIYTPEAVQGIEDLIQQP</sequence>
<name>A0A521AKX3_9BACT</name>
<protein>
    <submittedName>
        <fullName evidence="3">Tfp pilus assembly protein PilN</fullName>
    </submittedName>
</protein>
<evidence type="ECO:0000313" key="4">
    <source>
        <dbReference type="Proteomes" id="UP000317557"/>
    </source>
</evidence>
<gene>
    <name evidence="3" type="ORF">SAMN06265219_101213</name>
</gene>